<name>A0ABU9DE87_9BACL</name>
<proteinExistence type="predicted"/>
<dbReference type="PANTHER" id="PTHR42781:SF4">
    <property type="entry name" value="SPERMIDINE_PUTRESCINE IMPORT ATP-BINDING PROTEIN POTA"/>
    <property type="match status" value="1"/>
</dbReference>
<feature type="domain" description="ABC transporter" evidence="4">
    <location>
        <begin position="10"/>
        <end position="240"/>
    </location>
</feature>
<dbReference type="Pfam" id="PF00005">
    <property type="entry name" value="ABC_tran"/>
    <property type="match status" value="1"/>
</dbReference>
<comment type="caution">
    <text evidence="5">The sequence shown here is derived from an EMBL/GenBank/DDBJ whole genome shotgun (WGS) entry which is preliminary data.</text>
</comment>
<dbReference type="PROSITE" id="PS50893">
    <property type="entry name" value="ABC_TRANSPORTER_2"/>
    <property type="match status" value="1"/>
</dbReference>
<sequence length="378" mass="41780">MTEIREETAIEARGVVKRFGGKAAVDHVSLQVKRGEFISLLGPSGCGKTTLLRMLGGLEHPDQGVILLGGQDVSAIPAYGRNTNMIFQQLALFPHMDVFNNIAYGLKVKKVPRAEIQRRVAEVLELVQLPEYGSRAITQLSGGQAQRIAIARALVNKPDVLLLDEPLSALDMQLRLDMQRELKRIQRESGGTFIFVTHDQGEALNMSDRIGVMRSGSLLQYGTPDEIYERPADSFVAKFIGETNLLPVRVLGAESGRLHVEWHGHRLQVAAPQSGPAAAAGEQGQLSIRFEYIRVGEEAAELPNRTKARVVDTVYGGTMMRYRLVSDDGIELTAHRLHQPGGLRYGIGDIVDIGWRSEDAIYVRDHDSMERDREGRPA</sequence>
<dbReference type="Pfam" id="PF08402">
    <property type="entry name" value="TOBE_2"/>
    <property type="match status" value="1"/>
</dbReference>
<keyword evidence="2" id="KW-0547">Nucleotide-binding</keyword>
<dbReference type="SMART" id="SM00382">
    <property type="entry name" value="AAA"/>
    <property type="match status" value="1"/>
</dbReference>
<evidence type="ECO:0000256" key="1">
    <source>
        <dbReference type="ARBA" id="ARBA00022448"/>
    </source>
</evidence>
<dbReference type="Gene3D" id="3.40.50.300">
    <property type="entry name" value="P-loop containing nucleotide triphosphate hydrolases"/>
    <property type="match status" value="1"/>
</dbReference>
<dbReference type="SUPFAM" id="SSF50331">
    <property type="entry name" value="MOP-like"/>
    <property type="match status" value="1"/>
</dbReference>
<reference evidence="5 6" key="1">
    <citation type="submission" date="2024-04" db="EMBL/GenBank/DDBJ databases">
        <title>draft genome sequnece of Paenibacillus filicis.</title>
        <authorList>
            <person name="Kim D.-U."/>
        </authorList>
    </citation>
    <scope>NUCLEOTIDE SEQUENCE [LARGE SCALE GENOMIC DNA]</scope>
    <source>
        <strain evidence="5 6">KACC14197</strain>
    </source>
</reference>
<dbReference type="PANTHER" id="PTHR42781">
    <property type="entry name" value="SPERMIDINE/PUTRESCINE IMPORT ATP-BINDING PROTEIN POTA"/>
    <property type="match status" value="1"/>
</dbReference>
<keyword evidence="3 5" id="KW-0067">ATP-binding</keyword>
<dbReference type="InterPro" id="IPR017871">
    <property type="entry name" value="ABC_transporter-like_CS"/>
</dbReference>
<evidence type="ECO:0000259" key="4">
    <source>
        <dbReference type="PROSITE" id="PS50893"/>
    </source>
</evidence>
<dbReference type="RefSeq" id="WP_341414234.1">
    <property type="nucleotide sequence ID" value="NZ_JBBPCC010000002.1"/>
</dbReference>
<gene>
    <name evidence="5" type="ORF">WMW72_04540</name>
</gene>
<dbReference type="SUPFAM" id="SSF52540">
    <property type="entry name" value="P-loop containing nucleoside triphosphate hydrolases"/>
    <property type="match status" value="1"/>
</dbReference>
<evidence type="ECO:0000313" key="5">
    <source>
        <dbReference type="EMBL" id="MEK8127176.1"/>
    </source>
</evidence>
<organism evidence="5 6">
    <name type="scientific">Paenibacillus filicis</name>
    <dbReference type="NCBI Taxonomy" id="669464"/>
    <lineage>
        <taxon>Bacteria</taxon>
        <taxon>Bacillati</taxon>
        <taxon>Bacillota</taxon>
        <taxon>Bacilli</taxon>
        <taxon>Bacillales</taxon>
        <taxon>Paenibacillaceae</taxon>
        <taxon>Paenibacillus</taxon>
    </lineage>
</organism>
<evidence type="ECO:0000256" key="3">
    <source>
        <dbReference type="ARBA" id="ARBA00022840"/>
    </source>
</evidence>
<accession>A0ABU9DE87</accession>
<dbReference type="EMBL" id="JBBPCC010000002">
    <property type="protein sequence ID" value="MEK8127176.1"/>
    <property type="molecule type" value="Genomic_DNA"/>
</dbReference>
<evidence type="ECO:0000313" key="6">
    <source>
        <dbReference type="Proteomes" id="UP001469365"/>
    </source>
</evidence>
<dbReference type="PROSITE" id="PS00211">
    <property type="entry name" value="ABC_TRANSPORTER_1"/>
    <property type="match status" value="1"/>
</dbReference>
<dbReference type="InterPro" id="IPR013611">
    <property type="entry name" value="Transp-assoc_OB_typ2"/>
</dbReference>
<evidence type="ECO:0000256" key="2">
    <source>
        <dbReference type="ARBA" id="ARBA00022741"/>
    </source>
</evidence>
<dbReference type="InterPro" id="IPR008995">
    <property type="entry name" value="Mo/tungstate-bd_C_term_dom"/>
</dbReference>
<dbReference type="GO" id="GO:0005524">
    <property type="term" value="F:ATP binding"/>
    <property type="evidence" value="ECO:0007669"/>
    <property type="project" value="UniProtKB-KW"/>
</dbReference>
<dbReference type="InterPro" id="IPR027417">
    <property type="entry name" value="P-loop_NTPase"/>
</dbReference>
<keyword evidence="1" id="KW-0813">Transport</keyword>
<dbReference type="Proteomes" id="UP001469365">
    <property type="component" value="Unassembled WGS sequence"/>
</dbReference>
<dbReference type="InterPro" id="IPR050093">
    <property type="entry name" value="ABC_SmlMolc_Importer"/>
</dbReference>
<keyword evidence="6" id="KW-1185">Reference proteome</keyword>
<dbReference type="InterPro" id="IPR003439">
    <property type="entry name" value="ABC_transporter-like_ATP-bd"/>
</dbReference>
<dbReference type="InterPro" id="IPR003593">
    <property type="entry name" value="AAA+_ATPase"/>
</dbReference>
<dbReference type="Gene3D" id="2.40.50.100">
    <property type="match status" value="1"/>
</dbReference>
<protein>
    <submittedName>
        <fullName evidence="5">ABC transporter ATP-binding protein</fullName>
    </submittedName>
</protein>